<reference evidence="1 2" key="1">
    <citation type="submission" date="2017-11" db="EMBL/GenBank/DDBJ databases">
        <title>De-novo sequencing of pomegranate (Punica granatum L.) genome.</title>
        <authorList>
            <person name="Akparov Z."/>
            <person name="Amiraslanov A."/>
            <person name="Hajiyeva S."/>
            <person name="Abbasov M."/>
            <person name="Kaur K."/>
            <person name="Hamwieh A."/>
            <person name="Solovyev V."/>
            <person name="Salamov A."/>
            <person name="Braich B."/>
            <person name="Kosarev P."/>
            <person name="Mahmoud A."/>
            <person name="Hajiyev E."/>
            <person name="Babayeva S."/>
            <person name="Izzatullayeva V."/>
            <person name="Mammadov A."/>
            <person name="Mammadov A."/>
            <person name="Sharifova S."/>
            <person name="Ojaghi J."/>
            <person name="Eynullazada K."/>
            <person name="Bayramov B."/>
            <person name="Abdulazimova A."/>
            <person name="Shahmuradov I."/>
        </authorList>
    </citation>
    <scope>NUCLEOTIDE SEQUENCE [LARGE SCALE GENOMIC DNA]</scope>
    <source>
        <strain evidence="2">cv. AG2017</strain>
        <tissue evidence="1">Leaf</tissue>
    </source>
</reference>
<gene>
    <name evidence="1" type="ORF">CRG98_030352</name>
</gene>
<dbReference type="EMBL" id="PGOL01002258">
    <property type="protein sequence ID" value="PKI49243.1"/>
    <property type="molecule type" value="Genomic_DNA"/>
</dbReference>
<organism evidence="1 2">
    <name type="scientific">Punica granatum</name>
    <name type="common">Pomegranate</name>
    <dbReference type="NCBI Taxonomy" id="22663"/>
    <lineage>
        <taxon>Eukaryota</taxon>
        <taxon>Viridiplantae</taxon>
        <taxon>Streptophyta</taxon>
        <taxon>Embryophyta</taxon>
        <taxon>Tracheophyta</taxon>
        <taxon>Spermatophyta</taxon>
        <taxon>Magnoliopsida</taxon>
        <taxon>eudicotyledons</taxon>
        <taxon>Gunneridae</taxon>
        <taxon>Pentapetalae</taxon>
        <taxon>rosids</taxon>
        <taxon>malvids</taxon>
        <taxon>Myrtales</taxon>
        <taxon>Lythraceae</taxon>
        <taxon>Punica</taxon>
    </lineage>
</organism>
<keyword evidence="2" id="KW-1185">Reference proteome</keyword>
<name>A0A2I0IZR0_PUNGR</name>
<comment type="caution">
    <text evidence="1">The sequence shown here is derived from an EMBL/GenBank/DDBJ whole genome shotgun (WGS) entry which is preliminary data.</text>
</comment>
<evidence type="ECO:0000313" key="2">
    <source>
        <dbReference type="Proteomes" id="UP000233551"/>
    </source>
</evidence>
<dbReference type="AlphaFoldDB" id="A0A2I0IZR0"/>
<evidence type="ECO:0000313" key="1">
    <source>
        <dbReference type="EMBL" id="PKI49243.1"/>
    </source>
</evidence>
<proteinExistence type="predicted"/>
<sequence length="196" mass="21944">MARFIHFRCFYHLTIDSVVSAVISVTKHFEPEPLGHVYYGVQRPKPSTTGSNPLCTRSARNPCAEWGQAPIHYLAPSNVYVKDDSDQVCESRLDINWELEWSNGYRENRSILSIAVDPVATPSHVHPSRVPGKVDTHKPRCIGAGMRAPTRANSSLYSHLPFYDSKVEGRCCGVGKSEFEGSRYVRAYIPHALSIL</sequence>
<accession>A0A2I0IZR0</accession>
<dbReference type="Proteomes" id="UP000233551">
    <property type="component" value="Unassembled WGS sequence"/>
</dbReference>
<protein>
    <submittedName>
        <fullName evidence="1">Uncharacterized protein</fullName>
    </submittedName>
</protein>